<dbReference type="EMBL" id="JAXIOK010000018">
    <property type="protein sequence ID" value="KAK4749643.1"/>
    <property type="molecule type" value="Genomic_DNA"/>
</dbReference>
<organism evidence="3 4">
    <name type="scientific">Trapa incisa</name>
    <dbReference type="NCBI Taxonomy" id="236973"/>
    <lineage>
        <taxon>Eukaryota</taxon>
        <taxon>Viridiplantae</taxon>
        <taxon>Streptophyta</taxon>
        <taxon>Embryophyta</taxon>
        <taxon>Tracheophyta</taxon>
        <taxon>Spermatophyta</taxon>
        <taxon>Magnoliopsida</taxon>
        <taxon>eudicotyledons</taxon>
        <taxon>Gunneridae</taxon>
        <taxon>Pentapetalae</taxon>
        <taxon>rosids</taxon>
        <taxon>malvids</taxon>
        <taxon>Myrtales</taxon>
        <taxon>Lythraceae</taxon>
        <taxon>Trapa</taxon>
    </lineage>
</organism>
<protein>
    <recommendedName>
        <fullName evidence="1">Peroxisomal membrane protein PEX14</fullName>
    </recommendedName>
    <alternativeName>
        <fullName evidence="1">Peroxin-14</fullName>
    </alternativeName>
</protein>
<dbReference type="InterPro" id="IPR025655">
    <property type="entry name" value="PEX14"/>
</dbReference>
<sequence length="189" mass="21073">MLNSKLQEKKFIGEIMNLLDVQLCEIKSVGVTVKNLQGQANSHAEKPLSNVTFQLRPQFQGSTGTTVQILYSSSISGALCSTLDKNMEIMGMVQRGERPPNIKGIDDSHPYPNQPIFNPSLNPPMKGDKSVPWLQPANNLRFTELENGSQRTGSYDQFTKRSWFHPPQPSPVAMPEAAEAIRRPKPTIR</sequence>
<keyword evidence="1" id="KW-0813">Transport</keyword>
<keyword evidence="1" id="KW-0576">Peroxisome</keyword>
<feature type="region of interest" description="Disordered" evidence="2">
    <location>
        <begin position="159"/>
        <end position="189"/>
    </location>
</feature>
<evidence type="ECO:0000313" key="4">
    <source>
        <dbReference type="Proteomes" id="UP001345219"/>
    </source>
</evidence>
<dbReference type="GO" id="GO:1990429">
    <property type="term" value="C:peroxisomal importomer complex"/>
    <property type="evidence" value="ECO:0007669"/>
    <property type="project" value="TreeGrafter"/>
</dbReference>
<comment type="caution">
    <text evidence="3">The sequence shown here is derived from an EMBL/GenBank/DDBJ whole genome shotgun (WGS) entry which is preliminary data.</text>
</comment>
<gene>
    <name evidence="3" type="ORF">SAY87_027092</name>
</gene>
<dbReference type="GO" id="GO:0005778">
    <property type="term" value="C:peroxisomal membrane"/>
    <property type="evidence" value="ECO:0007669"/>
    <property type="project" value="UniProtKB-SubCell"/>
</dbReference>
<evidence type="ECO:0000256" key="2">
    <source>
        <dbReference type="SAM" id="MobiDB-lite"/>
    </source>
</evidence>
<accession>A0AAN7GYS8</accession>
<dbReference type="PANTHER" id="PTHR23058">
    <property type="entry name" value="PEROXISOMAL MEMBRANE PROTEIN PEX14"/>
    <property type="match status" value="1"/>
</dbReference>
<comment type="similarity">
    <text evidence="1">Belongs to the peroxin-14 family.</text>
</comment>
<proteinExistence type="inferred from homology"/>
<keyword evidence="4" id="KW-1185">Reference proteome</keyword>
<keyword evidence="1" id="KW-0653">Protein transport</keyword>
<comment type="subcellular location">
    <subcellularLocation>
        <location evidence="1">Peroxisome membrane</location>
    </subcellularLocation>
</comment>
<dbReference type="GO" id="GO:0005102">
    <property type="term" value="F:signaling receptor binding"/>
    <property type="evidence" value="ECO:0007669"/>
    <property type="project" value="TreeGrafter"/>
</dbReference>
<comment type="function">
    <text evidence="1">Component of the PEX13-PEX14 docking complex, a translocon channel that specifically mediates the import of peroxisomal cargo proteins bound to PEX5 receptor. The PEX13-PEX14 docking complex forms a large import pore which can be opened to a diameter of about 9 nm. Mechanistically, PEX5 receptor along with cargo proteins associates with the PEX14 subunit of the PEX13-PEX14 docking complex in the cytosol, leading to the insertion of the receptor into the organelle membrane with the concomitant translocation of the cargo into the peroxisome matrix.</text>
</comment>
<dbReference type="AlphaFoldDB" id="A0AAN7GYS8"/>
<dbReference type="GO" id="GO:0016560">
    <property type="term" value="P:protein import into peroxisome matrix, docking"/>
    <property type="evidence" value="ECO:0007669"/>
    <property type="project" value="UniProtKB-UniRule"/>
</dbReference>
<reference evidence="3 4" key="1">
    <citation type="journal article" date="2023" name="Hortic Res">
        <title>Pangenome of water caltrop reveals structural variations and asymmetric subgenome divergence after allopolyploidization.</title>
        <authorList>
            <person name="Zhang X."/>
            <person name="Chen Y."/>
            <person name="Wang L."/>
            <person name="Yuan Y."/>
            <person name="Fang M."/>
            <person name="Shi L."/>
            <person name="Lu R."/>
            <person name="Comes H.P."/>
            <person name="Ma Y."/>
            <person name="Chen Y."/>
            <person name="Huang G."/>
            <person name="Zhou Y."/>
            <person name="Zheng Z."/>
            <person name="Qiu Y."/>
        </authorList>
    </citation>
    <scope>NUCLEOTIDE SEQUENCE [LARGE SCALE GENOMIC DNA]</scope>
    <source>
        <tissue evidence="3">Roots</tissue>
    </source>
</reference>
<dbReference type="Proteomes" id="UP001345219">
    <property type="component" value="Chromosome 21"/>
</dbReference>
<name>A0AAN7GYS8_9MYRT</name>
<evidence type="ECO:0000313" key="3">
    <source>
        <dbReference type="EMBL" id="KAK4749643.1"/>
    </source>
</evidence>
<dbReference type="PANTHER" id="PTHR23058:SF0">
    <property type="entry name" value="PEROXISOMAL MEMBRANE PROTEIN PEX14"/>
    <property type="match status" value="1"/>
</dbReference>
<keyword evidence="1" id="KW-0472">Membrane</keyword>
<evidence type="ECO:0000256" key="1">
    <source>
        <dbReference type="RuleBase" id="RU367032"/>
    </source>
</evidence>